<proteinExistence type="predicted"/>
<keyword evidence="1" id="KW-0175">Coiled coil</keyword>
<gene>
    <name evidence="3" type="ORF">LIER_31335</name>
</gene>
<dbReference type="Proteomes" id="UP001454036">
    <property type="component" value="Unassembled WGS sequence"/>
</dbReference>
<accession>A0AAV3RVZ8</accession>
<evidence type="ECO:0000313" key="3">
    <source>
        <dbReference type="EMBL" id="GAA0184021.1"/>
    </source>
</evidence>
<dbReference type="EMBL" id="BAABME010011604">
    <property type="protein sequence ID" value="GAA0184021.1"/>
    <property type="molecule type" value="Genomic_DNA"/>
</dbReference>
<comment type="caution">
    <text evidence="3">The sequence shown here is derived from an EMBL/GenBank/DDBJ whole genome shotgun (WGS) entry which is preliminary data.</text>
</comment>
<feature type="region of interest" description="Disordered" evidence="2">
    <location>
        <begin position="481"/>
        <end position="510"/>
    </location>
</feature>
<protein>
    <submittedName>
        <fullName evidence="3">Uncharacterized protein</fullName>
    </submittedName>
</protein>
<keyword evidence="4" id="KW-1185">Reference proteome</keyword>
<evidence type="ECO:0000256" key="1">
    <source>
        <dbReference type="SAM" id="Coils"/>
    </source>
</evidence>
<sequence length="510" mass="57136">MDVGVPRIRMLQGEAKDLPIETSEDIDVVNRMRSILKQGENKLLWYVFIDEAMLVKSGFVYDKKFNPNAPGDPPMWEIVSYVNINHAPAVVDFDDMVSDRPTQFPRVAITTKTKSRASMVPQSFSTAPLATDSHPPAPMCPSASTNPPTIPLAKIPSMLKRLAREPPPSGSQPVKRLKVPASRKKVPQVPLQDSAEETTLPRKESYGCPKPQHPNQQTTPVVELDSSTAVSDYEGHNLFPPYDGRYLAPPYRIPNLEVTREAPWNTRRFHFHTVKILLNKKVAARYSPLKDPYVIFAQSAKHINEVHAPILNFCAQRYFRLVKAKRSFTHDNRTTEKKIEILKKVITTKNELFDGAKKDWIIEREERVKLSEAVEERDQKLAATLAEVNRLKEASAEAEKAWVADKTTMQAYYKELEMSSVGDLERTTQGLQKEKAVVLASAAAKAKLAHVEFPNLVCVFEVEQDTYPLWYGGLSLDPPVMGEDEGAVDSLGDAHVELPSDGEDDSAPKS</sequence>
<dbReference type="AlphaFoldDB" id="A0AAV3RVZ8"/>
<feature type="compositionally biased region" description="Basic residues" evidence="2">
    <location>
        <begin position="175"/>
        <end position="186"/>
    </location>
</feature>
<name>A0AAV3RVZ8_LITER</name>
<feature type="region of interest" description="Disordered" evidence="2">
    <location>
        <begin position="127"/>
        <end position="219"/>
    </location>
</feature>
<organism evidence="3 4">
    <name type="scientific">Lithospermum erythrorhizon</name>
    <name type="common">Purple gromwell</name>
    <name type="synonym">Lithospermum officinale var. erythrorhizon</name>
    <dbReference type="NCBI Taxonomy" id="34254"/>
    <lineage>
        <taxon>Eukaryota</taxon>
        <taxon>Viridiplantae</taxon>
        <taxon>Streptophyta</taxon>
        <taxon>Embryophyta</taxon>
        <taxon>Tracheophyta</taxon>
        <taxon>Spermatophyta</taxon>
        <taxon>Magnoliopsida</taxon>
        <taxon>eudicotyledons</taxon>
        <taxon>Gunneridae</taxon>
        <taxon>Pentapetalae</taxon>
        <taxon>asterids</taxon>
        <taxon>lamiids</taxon>
        <taxon>Boraginales</taxon>
        <taxon>Boraginaceae</taxon>
        <taxon>Boraginoideae</taxon>
        <taxon>Lithospermeae</taxon>
        <taxon>Lithospermum</taxon>
    </lineage>
</organism>
<evidence type="ECO:0000313" key="4">
    <source>
        <dbReference type="Proteomes" id="UP001454036"/>
    </source>
</evidence>
<feature type="coiled-coil region" evidence="1">
    <location>
        <begin position="374"/>
        <end position="401"/>
    </location>
</feature>
<reference evidence="3 4" key="1">
    <citation type="submission" date="2024-01" db="EMBL/GenBank/DDBJ databases">
        <title>The complete chloroplast genome sequence of Lithospermum erythrorhizon: insights into the phylogenetic relationship among Boraginaceae species and the maternal lineages of purple gromwells.</title>
        <authorList>
            <person name="Okada T."/>
            <person name="Watanabe K."/>
        </authorList>
    </citation>
    <scope>NUCLEOTIDE SEQUENCE [LARGE SCALE GENOMIC DNA]</scope>
</reference>
<feature type="compositionally biased region" description="Acidic residues" evidence="2">
    <location>
        <begin position="500"/>
        <end position="510"/>
    </location>
</feature>
<evidence type="ECO:0000256" key="2">
    <source>
        <dbReference type="SAM" id="MobiDB-lite"/>
    </source>
</evidence>